<organism evidence="1 2">
    <name type="scientific">Edwardsiella anguillarum ET080813</name>
    <dbReference type="NCBI Taxonomy" id="667120"/>
    <lineage>
        <taxon>Bacteria</taxon>
        <taxon>Pseudomonadati</taxon>
        <taxon>Pseudomonadota</taxon>
        <taxon>Gammaproteobacteria</taxon>
        <taxon>Enterobacterales</taxon>
        <taxon>Hafniaceae</taxon>
        <taxon>Edwardsiella</taxon>
    </lineage>
</organism>
<dbReference type="AlphaFoldDB" id="A0A076LSU3"/>
<reference evidence="1 2" key="1">
    <citation type="journal article" date="2012" name="PLoS ONE">
        <title>Edwardsiella comparative phylogenomics reveal the new intra/inter-species taxonomic relationships, virulence evolution and niche adaptation mechanisms.</title>
        <authorList>
            <person name="Yang M."/>
            <person name="Lv Y."/>
            <person name="Xiao J."/>
            <person name="Wu H."/>
            <person name="Zheng H."/>
            <person name="Liu Q."/>
            <person name="Zhang Y."/>
            <person name="Wang Q."/>
        </authorList>
    </citation>
    <scope>NUCLEOTIDE SEQUENCE [LARGE SCALE GENOMIC DNA]</scope>
    <source>
        <strain evidence="2">080813</strain>
    </source>
</reference>
<evidence type="ECO:0000313" key="2">
    <source>
        <dbReference type="Proteomes" id="UP000028681"/>
    </source>
</evidence>
<dbReference type="Proteomes" id="UP000028681">
    <property type="component" value="Chromosome"/>
</dbReference>
<gene>
    <name evidence="1" type="ORF">ETEE_3313</name>
</gene>
<sequence length="38" mass="4366">MRFNMGVSFLLHQMSEISARGDKTLWRGGQSNHLFCPL</sequence>
<dbReference type="HOGENOM" id="CLU_3327382_0_0_6"/>
<dbReference type="EMBL" id="CP006664">
    <property type="protein sequence ID" value="AIJ09737.1"/>
    <property type="molecule type" value="Genomic_DNA"/>
</dbReference>
<accession>A0A076LSU3</accession>
<proteinExistence type="predicted"/>
<dbReference type="KEGG" id="ete:ETEE_3313"/>
<protein>
    <submittedName>
        <fullName evidence="1">Uncharacterized protein</fullName>
    </submittedName>
</protein>
<name>A0A076LSU3_9GAMM</name>
<evidence type="ECO:0000313" key="1">
    <source>
        <dbReference type="EMBL" id="AIJ09737.1"/>
    </source>
</evidence>